<protein>
    <submittedName>
        <fullName evidence="1">Uncharacterized protein</fullName>
    </submittedName>
</protein>
<name>A0AAW6TTB8_9BACT</name>
<keyword evidence="2" id="KW-1185">Reference proteome</keyword>
<accession>A0AAW6TTB8</accession>
<sequence length="88" mass="9242">MNEQRILDELVALLTGGGVVIRAEPLGGAGGGLCSVRGQHVFFLDTQAGSGESAALCAEAVAKVLDIESIYIRPEVRRFIEEHSGSAM</sequence>
<comment type="caution">
    <text evidence="1">The sequence shown here is derived from an EMBL/GenBank/DDBJ whole genome shotgun (WGS) entry which is preliminary data.</text>
</comment>
<proteinExistence type="predicted"/>
<gene>
    <name evidence="1" type="ORF">QJ522_02470</name>
</gene>
<reference evidence="1" key="1">
    <citation type="submission" date="2023-05" db="EMBL/GenBank/DDBJ databases">
        <title>Anaerotaeda fermentans gen. nov., sp. nov., a novel anaerobic planctomycete of the new family within the order Sedimentisphaerales isolated from Taman Peninsula, Russia.</title>
        <authorList>
            <person name="Khomyakova M.A."/>
            <person name="Merkel A.Y."/>
            <person name="Slobodkin A.I."/>
        </authorList>
    </citation>
    <scope>NUCLEOTIDE SEQUENCE</scope>
    <source>
        <strain evidence="1">M17dextr</strain>
    </source>
</reference>
<evidence type="ECO:0000313" key="2">
    <source>
        <dbReference type="Proteomes" id="UP001431776"/>
    </source>
</evidence>
<organism evidence="1 2">
    <name type="scientific">Anaerobaca lacustris</name>
    <dbReference type="NCBI Taxonomy" id="3044600"/>
    <lineage>
        <taxon>Bacteria</taxon>
        <taxon>Pseudomonadati</taxon>
        <taxon>Planctomycetota</taxon>
        <taxon>Phycisphaerae</taxon>
        <taxon>Sedimentisphaerales</taxon>
        <taxon>Anaerobacaceae</taxon>
        <taxon>Anaerobaca</taxon>
    </lineage>
</organism>
<dbReference type="AlphaFoldDB" id="A0AAW6TTB8"/>
<evidence type="ECO:0000313" key="1">
    <source>
        <dbReference type="EMBL" id="MDI6447895.1"/>
    </source>
</evidence>
<dbReference type="Proteomes" id="UP001431776">
    <property type="component" value="Unassembled WGS sequence"/>
</dbReference>
<dbReference type="RefSeq" id="WP_349243306.1">
    <property type="nucleotide sequence ID" value="NZ_JASCXX010000002.1"/>
</dbReference>
<dbReference type="EMBL" id="JASCXX010000002">
    <property type="protein sequence ID" value="MDI6447895.1"/>
    <property type="molecule type" value="Genomic_DNA"/>
</dbReference>